<dbReference type="OrthoDB" id="125322at2759"/>
<dbReference type="EMBL" id="JAENGZ010000579">
    <property type="protein sequence ID" value="KAG6956888.1"/>
    <property type="molecule type" value="Genomic_DNA"/>
</dbReference>
<dbReference type="AlphaFoldDB" id="A0A8T1UAB8"/>
<dbReference type="VEuPathDB" id="FungiDB:PC110_g1717"/>
<accession>A0A8T1UAB8</accession>
<protein>
    <submittedName>
        <fullName evidence="2">Uncharacterized protein</fullName>
    </submittedName>
</protein>
<evidence type="ECO:0000313" key="3">
    <source>
        <dbReference type="Proteomes" id="UP000688947"/>
    </source>
</evidence>
<gene>
    <name evidence="2" type="ORF">JG687_00010316</name>
</gene>
<feature type="compositionally biased region" description="Basic residues" evidence="1">
    <location>
        <begin position="17"/>
        <end position="31"/>
    </location>
</feature>
<dbReference type="Proteomes" id="UP000688947">
    <property type="component" value="Unassembled WGS sequence"/>
</dbReference>
<name>A0A8T1UAB8_9STRA</name>
<reference evidence="2" key="1">
    <citation type="submission" date="2021-01" db="EMBL/GenBank/DDBJ databases">
        <title>Phytophthora aleatoria, a newly-described species from Pinus radiata is distinct from Phytophthora cactorum isolates based on comparative genomics.</title>
        <authorList>
            <person name="Mcdougal R."/>
            <person name="Panda P."/>
            <person name="Williams N."/>
            <person name="Studholme D.J."/>
        </authorList>
    </citation>
    <scope>NUCLEOTIDE SEQUENCE</scope>
    <source>
        <strain evidence="2">NZFS 3830</strain>
    </source>
</reference>
<feature type="compositionally biased region" description="Polar residues" evidence="1">
    <location>
        <begin position="1"/>
        <end position="14"/>
    </location>
</feature>
<feature type="region of interest" description="Disordered" evidence="1">
    <location>
        <begin position="1"/>
        <end position="31"/>
    </location>
</feature>
<proteinExistence type="predicted"/>
<comment type="caution">
    <text evidence="2">The sequence shown here is derived from an EMBL/GenBank/DDBJ whole genome shotgun (WGS) entry which is preliminary data.</text>
</comment>
<evidence type="ECO:0000313" key="2">
    <source>
        <dbReference type="EMBL" id="KAG6956888.1"/>
    </source>
</evidence>
<organism evidence="2 3">
    <name type="scientific">Phytophthora cactorum</name>
    <dbReference type="NCBI Taxonomy" id="29920"/>
    <lineage>
        <taxon>Eukaryota</taxon>
        <taxon>Sar</taxon>
        <taxon>Stramenopiles</taxon>
        <taxon>Oomycota</taxon>
        <taxon>Peronosporomycetes</taxon>
        <taxon>Peronosporales</taxon>
        <taxon>Peronosporaceae</taxon>
        <taxon>Phytophthora</taxon>
    </lineage>
</organism>
<feature type="region of interest" description="Disordered" evidence="1">
    <location>
        <begin position="43"/>
        <end position="63"/>
    </location>
</feature>
<sequence>MRSSYASPVRSSDTASKRSKRSITTRRHNGACRRVTFSPFTKLRGDSSTSLQLPLLAGTKTTE</sequence>
<evidence type="ECO:0000256" key="1">
    <source>
        <dbReference type="SAM" id="MobiDB-lite"/>
    </source>
</evidence>